<keyword evidence="7" id="KW-0238">DNA-binding</keyword>
<name>A0ABN6F5Z9_9BACT</name>
<dbReference type="InterPro" id="IPR011545">
    <property type="entry name" value="DEAD/DEAH_box_helicase_dom"/>
</dbReference>
<dbReference type="PROSITE" id="PS51194">
    <property type="entry name" value="HELICASE_CTER"/>
    <property type="match status" value="1"/>
</dbReference>
<dbReference type="Proteomes" id="UP001320148">
    <property type="component" value="Chromosome"/>
</dbReference>
<keyword evidence="5 15" id="KW-0347">Helicase</keyword>
<keyword evidence="6" id="KW-0067">ATP-binding</keyword>
<dbReference type="PANTHER" id="PTHR13710:SF105">
    <property type="entry name" value="ATP-DEPENDENT DNA HELICASE Q1"/>
    <property type="match status" value="1"/>
</dbReference>
<keyword evidence="16" id="KW-1185">Reference proteome</keyword>
<dbReference type="InterPro" id="IPR002464">
    <property type="entry name" value="DNA/RNA_helicase_DEAH_CS"/>
</dbReference>
<dbReference type="InterPro" id="IPR001650">
    <property type="entry name" value="Helicase_C-like"/>
</dbReference>
<dbReference type="EC" id="5.6.2.4" evidence="10"/>
<dbReference type="EMBL" id="AP024488">
    <property type="protein sequence ID" value="BCS97604.1"/>
    <property type="molecule type" value="Genomic_DNA"/>
</dbReference>
<reference evidence="15 16" key="1">
    <citation type="submission" date="2021-02" db="EMBL/GenBank/DDBJ databases">
        <title>Complete genome of Desulfoluna sp. strain ASN36.</title>
        <authorList>
            <person name="Takahashi A."/>
            <person name="Kojima H."/>
            <person name="Fukui M."/>
        </authorList>
    </citation>
    <scope>NUCLEOTIDE SEQUENCE [LARGE SCALE GENOMIC DNA]</scope>
    <source>
        <strain evidence="15 16">ASN36</strain>
    </source>
</reference>
<evidence type="ECO:0000256" key="7">
    <source>
        <dbReference type="ARBA" id="ARBA00023125"/>
    </source>
</evidence>
<evidence type="ECO:0000256" key="5">
    <source>
        <dbReference type="ARBA" id="ARBA00022806"/>
    </source>
</evidence>
<proteinExistence type="inferred from homology"/>
<evidence type="ECO:0000256" key="4">
    <source>
        <dbReference type="ARBA" id="ARBA00022801"/>
    </source>
</evidence>
<dbReference type="NCBIfam" id="TIGR00614">
    <property type="entry name" value="recQ_fam"/>
    <property type="match status" value="1"/>
</dbReference>
<evidence type="ECO:0000256" key="8">
    <source>
        <dbReference type="ARBA" id="ARBA00023235"/>
    </source>
</evidence>
<dbReference type="SMART" id="SM00487">
    <property type="entry name" value="DEXDc"/>
    <property type="match status" value="1"/>
</dbReference>
<evidence type="ECO:0000256" key="10">
    <source>
        <dbReference type="ARBA" id="ARBA00034808"/>
    </source>
</evidence>
<keyword evidence="4" id="KW-0378">Hydrolase</keyword>
<dbReference type="CDD" id="cd18018">
    <property type="entry name" value="DEXHc_RecQ4-like"/>
    <property type="match status" value="1"/>
</dbReference>
<feature type="domain" description="Helicase C-terminal" evidence="14">
    <location>
        <begin position="215"/>
        <end position="362"/>
    </location>
</feature>
<dbReference type="InterPro" id="IPR036388">
    <property type="entry name" value="WH-like_DNA-bd_sf"/>
</dbReference>
<evidence type="ECO:0000256" key="11">
    <source>
        <dbReference type="ARBA" id="ARBA00044535"/>
    </source>
</evidence>
<dbReference type="InterPro" id="IPR004589">
    <property type="entry name" value="DNA_helicase_ATP-dep_RecQ"/>
</dbReference>
<dbReference type="InterPro" id="IPR027417">
    <property type="entry name" value="P-loop_NTPase"/>
</dbReference>
<comment type="catalytic activity">
    <reaction evidence="9">
        <text>Couples ATP hydrolysis with the unwinding of duplex DNA by translocating in the 3'-5' direction.</text>
        <dbReference type="EC" id="5.6.2.4"/>
    </reaction>
</comment>
<evidence type="ECO:0000259" key="14">
    <source>
        <dbReference type="PROSITE" id="PS51194"/>
    </source>
</evidence>
<evidence type="ECO:0000256" key="1">
    <source>
        <dbReference type="ARBA" id="ARBA00005446"/>
    </source>
</evidence>
<feature type="domain" description="Helicase ATP-binding" evidence="13">
    <location>
        <begin position="23"/>
        <end position="191"/>
    </location>
</feature>
<dbReference type="RefSeq" id="WP_236889009.1">
    <property type="nucleotide sequence ID" value="NZ_AP024488.1"/>
</dbReference>
<organism evidence="15 16">
    <name type="scientific">Desulfoluna limicola</name>
    <dbReference type="NCBI Taxonomy" id="2810562"/>
    <lineage>
        <taxon>Bacteria</taxon>
        <taxon>Pseudomonadati</taxon>
        <taxon>Thermodesulfobacteriota</taxon>
        <taxon>Desulfobacteria</taxon>
        <taxon>Desulfobacterales</taxon>
        <taxon>Desulfolunaceae</taxon>
        <taxon>Desulfoluna</taxon>
    </lineage>
</organism>
<evidence type="ECO:0000256" key="2">
    <source>
        <dbReference type="ARBA" id="ARBA00022723"/>
    </source>
</evidence>
<evidence type="ECO:0000256" key="9">
    <source>
        <dbReference type="ARBA" id="ARBA00034617"/>
    </source>
</evidence>
<evidence type="ECO:0000313" key="16">
    <source>
        <dbReference type="Proteomes" id="UP001320148"/>
    </source>
</evidence>
<evidence type="ECO:0000256" key="6">
    <source>
        <dbReference type="ARBA" id="ARBA00022840"/>
    </source>
</evidence>
<dbReference type="PROSITE" id="PS51192">
    <property type="entry name" value="HELICASE_ATP_BIND_1"/>
    <property type="match status" value="1"/>
</dbReference>
<accession>A0ABN6F5Z9</accession>
<keyword evidence="8" id="KW-0413">Isomerase</keyword>
<dbReference type="Pfam" id="PF00270">
    <property type="entry name" value="DEAD"/>
    <property type="match status" value="1"/>
</dbReference>
<dbReference type="Gene3D" id="3.40.50.300">
    <property type="entry name" value="P-loop containing nucleotide triphosphate hydrolases"/>
    <property type="match status" value="2"/>
</dbReference>
<dbReference type="PROSITE" id="PS00690">
    <property type="entry name" value="DEAH_ATP_HELICASE"/>
    <property type="match status" value="1"/>
</dbReference>
<evidence type="ECO:0000256" key="3">
    <source>
        <dbReference type="ARBA" id="ARBA00022741"/>
    </source>
</evidence>
<keyword evidence="3" id="KW-0547">Nucleotide-binding</keyword>
<dbReference type="Gene3D" id="1.10.10.10">
    <property type="entry name" value="Winged helix-like DNA-binding domain superfamily/Winged helix DNA-binding domain"/>
    <property type="match status" value="1"/>
</dbReference>
<evidence type="ECO:0000313" key="15">
    <source>
        <dbReference type="EMBL" id="BCS97604.1"/>
    </source>
</evidence>
<dbReference type="SUPFAM" id="SSF52540">
    <property type="entry name" value="P-loop containing nucleoside triphosphate hydrolases"/>
    <property type="match status" value="1"/>
</dbReference>
<dbReference type="InterPro" id="IPR014001">
    <property type="entry name" value="Helicase_ATP-bd"/>
</dbReference>
<gene>
    <name evidence="15" type="ORF">DSLASN_32360</name>
</gene>
<dbReference type="InterPro" id="IPR032284">
    <property type="entry name" value="RecQ_Zn-bd"/>
</dbReference>
<dbReference type="GO" id="GO:0004386">
    <property type="term" value="F:helicase activity"/>
    <property type="evidence" value="ECO:0007669"/>
    <property type="project" value="UniProtKB-KW"/>
</dbReference>
<comment type="similarity">
    <text evidence="1">Belongs to the helicase family. RecQ subfamily.</text>
</comment>
<dbReference type="Pfam" id="PF16124">
    <property type="entry name" value="RecQ_Zn_bind"/>
    <property type="match status" value="1"/>
</dbReference>
<dbReference type="Pfam" id="PF00271">
    <property type="entry name" value="Helicase_C"/>
    <property type="match status" value="1"/>
</dbReference>
<sequence>MNTSELLGRFGFTGFRYGQEQVVDRILGGASALAVFPTGAGKSLCYQLPALALPGVTLVISPLIALMKDQEDFLKGKGIPAARLDSTLTREESSRIIGEAISGRLKILMVSVERLRNEIFRQQLQRMHLSLLVVDEAHCISEWGHNFRPDYLKIPEYKAFYQIPQVLLLTATATPQVAQDICEKFGMGEDSTVRTGFFRPNLHLQVMPAANFGEKRSRLLDAMRQDPQGPAIVYTTLQKGAEGIAAHLAENGFPCEAYHAGLDPDTRASIQNRFMEGSLSSVAATIAFGMGIDKSNIRKVIHFDPPKSIEGYSQEIGRAGRDGEVSICTLIGSREGIHTLENFVYGDTPSKESIRILLAEIASHPDRQWEVRQYELSKTLDMRPLPLKTLLVYLELSGIIKPLRVFFENYAFKYERPKEALASSFQGERRAFVETIISESADKKVWSYPDMQAICEKTGSPRDRILTALTWFEEQGMITLKQGRAVDVFEILQPSIDVAALTDTLFDLFNRKERTEVGRIHSILDLADRNACLAQALSTYFGEPLPSGCGVCSVCRGTHRPLPPAPAVKDLSTLRLHDVAGAFVSKLSTRDPRLIAKFLCGIPSPSLARTRKEQGFAALETEPFHQVVAWCERELGQG</sequence>
<dbReference type="PANTHER" id="PTHR13710">
    <property type="entry name" value="DNA HELICASE RECQ FAMILY MEMBER"/>
    <property type="match status" value="1"/>
</dbReference>
<keyword evidence="2" id="KW-0479">Metal-binding</keyword>
<protein>
    <recommendedName>
        <fullName evidence="11">ATP-dependent DNA helicase RecQ</fullName>
        <ecNumber evidence="10">5.6.2.4</ecNumber>
    </recommendedName>
    <alternativeName>
        <fullName evidence="12">DNA 3'-5' helicase RecQ</fullName>
    </alternativeName>
</protein>
<dbReference type="SMART" id="SM00490">
    <property type="entry name" value="HELICc"/>
    <property type="match status" value="1"/>
</dbReference>
<evidence type="ECO:0000259" key="13">
    <source>
        <dbReference type="PROSITE" id="PS51192"/>
    </source>
</evidence>
<evidence type="ECO:0000256" key="12">
    <source>
        <dbReference type="ARBA" id="ARBA00044550"/>
    </source>
</evidence>